<comment type="caution">
    <text evidence="3">The sequence shown here is derived from an EMBL/GenBank/DDBJ whole genome shotgun (WGS) entry which is preliminary data.</text>
</comment>
<dbReference type="AlphaFoldDB" id="A0A7J7F8C3"/>
<evidence type="ECO:0000256" key="2">
    <source>
        <dbReference type="SAM" id="Phobius"/>
    </source>
</evidence>
<evidence type="ECO:0000313" key="4">
    <source>
        <dbReference type="Proteomes" id="UP000551758"/>
    </source>
</evidence>
<keyword evidence="2" id="KW-0472">Membrane</keyword>
<dbReference type="GO" id="GO:0050862">
    <property type="term" value="P:positive regulation of T cell receptor signaling pathway"/>
    <property type="evidence" value="ECO:0007669"/>
    <property type="project" value="TreeGrafter"/>
</dbReference>
<dbReference type="PANTHER" id="PTHR15951:SF2">
    <property type="entry name" value="T-CELL RECEPTOR-ASSOCIATED TRANSMEMBRANE ADAPTER 1"/>
    <property type="match status" value="1"/>
</dbReference>
<accession>A0A7J7F8C3</accession>
<evidence type="ECO:0000313" key="3">
    <source>
        <dbReference type="EMBL" id="KAF5923936.1"/>
    </source>
</evidence>
<keyword evidence="4" id="KW-1185">Reference proteome</keyword>
<feature type="compositionally biased region" description="Basic and acidic residues" evidence="1">
    <location>
        <begin position="124"/>
        <end position="138"/>
    </location>
</feature>
<dbReference type="InterPro" id="IPR020399">
    <property type="entry name" value="T-cell_rcpt-assoc_TM_adapter-1"/>
</dbReference>
<dbReference type="Proteomes" id="UP000551758">
    <property type="component" value="Unassembled WGS sequence"/>
</dbReference>
<name>A0A7J7F8C3_DICBM</name>
<keyword evidence="2" id="KW-1133">Transmembrane helix</keyword>
<evidence type="ECO:0000256" key="1">
    <source>
        <dbReference type="SAM" id="MobiDB-lite"/>
    </source>
</evidence>
<protein>
    <recommendedName>
        <fullName evidence="5">T-cell receptor-associated transmembrane adapter 1</fullName>
    </recommendedName>
</protein>
<dbReference type="EMBL" id="JACDTQ010001070">
    <property type="protein sequence ID" value="KAF5923936.1"/>
    <property type="molecule type" value="Genomic_DNA"/>
</dbReference>
<reference evidence="3 4" key="1">
    <citation type="journal article" date="2020" name="Mol. Biol. Evol.">
        <title>Interspecific Gene Flow and the Evolution of Specialization in Black and White Rhinoceros.</title>
        <authorList>
            <person name="Moodley Y."/>
            <person name="Westbury M.V."/>
            <person name="Russo I.M."/>
            <person name="Gopalakrishnan S."/>
            <person name="Rakotoarivelo A."/>
            <person name="Olsen R.A."/>
            <person name="Prost S."/>
            <person name="Tunstall T."/>
            <person name="Ryder O.A."/>
            <person name="Dalen L."/>
            <person name="Bruford M.W."/>
        </authorList>
    </citation>
    <scope>NUCLEOTIDE SEQUENCE [LARGE SCALE GENOMIC DNA]</scope>
    <source>
        <strain evidence="3">SBR-YM</strain>
        <tissue evidence="3">Skin</tissue>
    </source>
</reference>
<dbReference type="Pfam" id="PF15330">
    <property type="entry name" value="SIT"/>
    <property type="match status" value="1"/>
</dbReference>
<proteinExistence type="predicted"/>
<dbReference type="GO" id="GO:0001920">
    <property type="term" value="P:negative regulation of receptor recycling"/>
    <property type="evidence" value="ECO:0007669"/>
    <property type="project" value="TreeGrafter"/>
</dbReference>
<feature type="transmembrane region" description="Helical" evidence="2">
    <location>
        <begin position="12"/>
        <end position="34"/>
    </location>
</feature>
<evidence type="ECO:0008006" key="5">
    <source>
        <dbReference type="Google" id="ProtNLM"/>
    </source>
</evidence>
<keyword evidence="2" id="KW-0812">Transmembrane</keyword>
<sequence>MSGNPECHFYVWAILAFLVLALVVSLLFNISYYVEKQRQRDKTYRYSEDYIPSIFYFSVVNHDLFNSQEPMDENCYEQMKARPERSVNQLQEATAPAQATNEARMFYASLAPSQERKHRKPRKHDAYLSDKDGDEQLHARKASLSKTSLVDSFPPESQAVEEDIHDDPIRLFGLIRAKKEPTNQMDYDLAQ</sequence>
<feature type="region of interest" description="Disordered" evidence="1">
    <location>
        <begin position="110"/>
        <end position="164"/>
    </location>
</feature>
<gene>
    <name evidence="3" type="ORF">HPG69_010365</name>
</gene>
<dbReference type="GO" id="GO:0042101">
    <property type="term" value="C:T cell receptor complex"/>
    <property type="evidence" value="ECO:0007669"/>
    <property type="project" value="TreeGrafter"/>
</dbReference>
<dbReference type="PANTHER" id="PTHR15951">
    <property type="entry name" value="T-CELL RECEPTOR-ASSOCIATED TRANSMEMBRANE ADAPTER 1"/>
    <property type="match status" value="1"/>
</dbReference>
<organism evidence="3 4">
    <name type="scientific">Diceros bicornis minor</name>
    <name type="common">South-central black rhinoceros</name>
    <dbReference type="NCBI Taxonomy" id="77932"/>
    <lineage>
        <taxon>Eukaryota</taxon>
        <taxon>Metazoa</taxon>
        <taxon>Chordata</taxon>
        <taxon>Craniata</taxon>
        <taxon>Vertebrata</taxon>
        <taxon>Euteleostomi</taxon>
        <taxon>Mammalia</taxon>
        <taxon>Eutheria</taxon>
        <taxon>Laurasiatheria</taxon>
        <taxon>Perissodactyla</taxon>
        <taxon>Rhinocerotidae</taxon>
        <taxon>Diceros</taxon>
    </lineage>
</organism>